<keyword evidence="4 6" id="KW-1133">Transmembrane helix</keyword>
<feature type="transmembrane region" description="Helical" evidence="6">
    <location>
        <begin position="343"/>
        <end position="362"/>
    </location>
</feature>
<keyword evidence="8" id="KW-1185">Reference proteome</keyword>
<evidence type="ECO:0000256" key="4">
    <source>
        <dbReference type="ARBA" id="ARBA00022989"/>
    </source>
</evidence>
<evidence type="ECO:0000256" key="3">
    <source>
        <dbReference type="ARBA" id="ARBA00022692"/>
    </source>
</evidence>
<dbReference type="Pfam" id="PF01943">
    <property type="entry name" value="Polysacc_synt"/>
    <property type="match status" value="1"/>
</dbReference>
<protein>
    <submittedName>
        <fullName evidence="7">Polysaccharide biosynthesis protein</fullName>
    </submittedName>
</protein>
<dbReference type="InterPro" id="IPR002797">
    <property type="entry name" value="Polysacc_synth"/>
</dbReference>
<feature type="transmembrane region" description="Helical" evidence="6">
    <location>
        <begin position="301"/>
        <end position="323"/>
    </location>
</feature>
<gene>
    <name evidence="7" type="primary">wzx</name>
    <name evidence="7" type="ORF">GCM10011419_20500</name>
</gene>
<feature type="transmembrane region" description="Helical" evidence="6">
    <location>
        <begin position="462"/>
        <end position="481"/>
    </location>
</feature>
<feature type="transmembrane region" description="Helical" evidence="6">
    <location>
        <begin position="128"/>
        <end position="146"/>
    </location>
</feature>
<accession>A0ABQ3HA44</accession>
<organism evidence="7 8">
    <name type="scientific">Vogesella fluminis</name>
    <dbReference type="NCBI Taxonomy" id="1069161"/>
    <lineage>
        <taxon>Bacteria</taxon>
        <taxon>Pseudomonadati</taxon>
        <taxon>Pseudomonadota</taxon>
        <taxon>Betaproteobacteria</taxon>
        <taxon>Neisseriales</taxon>
        <taxon>Chromobacteriaceae</taxon>
        <taxon>Vogesella</taxon>
    </lineage>
</organism>
<evidence type="ECO:0000256" key="2">
    <source>
        <dbReference type="ARBA" id="ARBA00022475"/>
    </source>
</evidence>
<dbReference type="InterPro" id="IPR050833">
    <property type="entry name" value="Poly_Biosynth_Transport"/>
</dbReference>
<feature type="transmembrane region" description="Helical" evidence="6">
    <location>
        <begin position="260"/>
        <end position="281"/>
    </location>
</feature>
<name>A0ABQ3HA44_9NEIS</name>
<dbReference type="PANTHER" id="PTHR30250:SF26">
    <property type="entry name" value="PSMA PROTEIN"/>
    <property type="match status" value="1"/>
</dbReference>
<proteinExistence type="predicted"/>
<keyword evidence="2" id="KW-1003">Cell membrane</keyword>
<feature type="transmembrane region" description="Helical" evidence="6">
    <location>
        <begin position="37"/>
        <end position="57"/>
    </location>
</feature>
<keyword evidence="3 6" id="KW-0812">Transmembrane</keyword>
<evidence type="ECO:0000313" key="7">
    <source>
        <dbReference type="EMBL" id="GHD78408.1"/>
    </source>
</evidence>
<reference evidence="8" key="1">
    <citation type="journal article" date="2019" name="Int. J. Syst. Evol. Microbiol.">
        <title>The Global Catalogue of Microorganisms (GCM) 10K type strain sequencing project: providing services to taxonomists for standard genome sequencing and annotation.</title>
        <authorList>
            <consortium name="The Broad Institute Genomics Platform"/>
            <consortium name="The Broad Institute Genome Sequencing Center for Infectious Disease"/>
            <person name="Wu L."/>
            <person name="Ma J."/>
        </authorList>
    </citation>
    <scope>NUCLEOTIDE SEQUENCE [LARGE SCALE GENOMIC DNA]</scope>
    <source>
        <strain evidence="8">KCTC 23713</strain>
    </source>
</reference>
<evidence type="ECO:0000313" key="8">
    <source>
        <dbReference type="Proteomes" id="UP000662678"/>
    </source>
</evidence>
<feature type="transmembrane region" description="Helical" evidence="6">
    <location>
        <begin position="153"/>
        <end position="177"/>
    </location>
</feature>
<sequence length="497" mass="55527">MSLKKNILSNYAGTLISTVLSFWVVPFYIKWLGPEAYGLVGIASLVQGWVMLLNAGLAPVVGRQAARAHGGAADWNETGRLFRTIDWLMAGLSLLVFLGIVFTGPWLANNWLEKTHLETKTVSTSLTLLILMTLTRLLSSVSRGVIANMEAQLWLNANLAFFNALRFAASLPIVYTWRNIEVLFSWWAIIAFIEYFSIQRKINKLIPISIPLFTFDHVELKKHGHIIASLTFTSTVWILLTQLDKLILSGILSLEKYGHYSIAILLASGILILAQPVSQAFQPRMTKAFSQGGTKLITEELILCTQLLVLLIAPIGAVLFAMPESVVYIWTGDYAVSTNVANVLRGYVIGNTLIAIGGLLYLMQLAIGNIKWHLRGNLIFAMILIPTVPWVAKQYGAEGAGWLWAGINLFLFLGWNSFLLSKLAPAIRARWLWRDTLTPLATAFFSAWLVTKFIQPEHPNRLYLFALALLVMLTSTLALLVTTPEIRQRVKYKIFSY</sequence>
<comment type="subcellular location">
    <subcellularLocation>
        <location evidence="1">Cell membrane</location>
        <topology evidence="1">Multi-pass membrane protein</topology>
    </subcellularLocation>
</comment>
<dbReference type="EMBL" id="BMYP01000024">
    <property type="protein sequence ID" value="GHD78408.1"/>
    <property type="molecule type" value="Genomic_DNA"/>
</dbReference>
<feature type="transmembrane region" description="Helical" evidence="6">
    <location>
        <begin position="183"/>
        <end position="202"/>
    </location>
</feature>
<feature type="transmembrane region" description="Helical" evidence="6">
    <location>
        <begin position="374"/>
        <end position="393"/>
    </location>
</feature>
<keyword evidence="5 6" id="KW-0472">Membrane</keyword>
<feature type="transmembrane region" description="Helical" evidence="6">
    <location>
        <begin position="223"/>
        <end position="240"/>
    </location>
</feature>
<dbReference type="PANTHER" id="PTHR30250">
    <property type="entry name" value="PST FAMILY PREDICTED COLANIC ACID TRANSPORTER"/>
    <property type="match status" value="1"/>
</dbReference>
<dbReference type="Proteomes" id="UP000662678">
    <property type="component" value="Unassembled WGS sequence"/>
</dbReference>
<evidence type="ECO:0000256" key="5">
    <source>
        <dbReference type="ARBA" id="ARBA00023136"/>
    </source>
</evidence>
<dbReference type="RefSeq" id="WP_189353552.1">
    <property type="nucleotide sequence ID" value="NZ_BMYP01000024.1"/>
</dbReference>
<feature type="transmembrane region" description="Helical" evidence="6">
    <location>
        <begin position="87"/>
        <end position="108"/>
    </location>
</feature>
<evidence type="ECO:0000256" key="1">
    <source>
        <dbReference type="ARBA" id="ARBA00004651"/>
    </source>
</evidence>
<feature type="transmembrane region" description="Helical" evidence="6">
    <location>
        <begin position="399"/>
        <end position="419"/>
    </location>
</feature>
<feature type="transmembrane region" description="Helical" evidence="6">
    <location>
        <begin position="431"/>
        <end position="450"/>
    </location>
</feature>
<feature type="transmembrane region" description="Helical" evidence="6">
    <location>
        <begin position="12"/>
        <end position="31"/>
    </location>
</feature>
<evidence type="ECO:0000256" key="6">
    <source>
        <dbReference type="SAM" id="Phobius"/>
    </source>
</evidence>
<comment type="caution">
    <text evidence="7">The sequence shown here is derived from an EMBL/GenBank/DDBJ whole genome shotgun (WGS) entry which is preliminary data.</text>
</comment>